<evidence type="ECO:0000256" key="7">
    <source>
        <dbReference type="ARBA" id="ARBA00022840"/>
    </source>
</evidence>
<evidence type="ECO:0000256" key="15">
    <source>
        <dbReference type="RuleBase" id="RU363016"/>
    </source>
</evidence>
<comment type="similarity">
    <text evidence="1 15">Belongs to the helicase family. RecG subfamily.</text>
</comment>
<comment type="caution">
    <text evidence="18">The sequence shown here is derived from an EMBL/GenBank/DDBJ whole genome shotgun (WGS) entry which is preliminary data.</text>
</comment>
<dbReference type="InterPro" id="IPR014001">
    <property type="entry name" value="Helicase_ATP-bd"/>
</dbReference>
<proteinExistence type="inferred from homology"/>
<keyword evidence="5 15" id="KW-0378">Hydrolase</keyword>
<dbReference type="EMBL" id="JABZFV010000062">
    <property type="protein sequence ID" value="MBF0934755.1"/>
    <property type="molecule type" value="Genomic_DNA"/>
</dbReference>
<protein>
    <recommendedName>
        <fullName evidence="2 15">ATP-dependent DNA helicase RecG</fullName>
        <ecNumber evidence="13 15">5.6.2.4</ecNumber>
    </recommendedName>
</protein>
<evidence type="ECO:0000313" key="18">
    <source>
        <dbReference type="EMBL" id="MBF0934755.1"/>
    </source>
</evidence>
<evidence type="ECO:0000256" key="12">
    <source>
        <dbReference type="ARBA" id="ARBA00034617"/>
    </source>
</evidence>
<keyword evidence="7 15" id="KW-0067">ATP-binding</keyword>
<gene>
    <name evidence="18" type="primary">recG</name>
    <name evidence="18" type="ORF">HXK00_03805</name>
</gene>
<evidence type="ECO:0000256" key="6">
    <source>
        <dbReference type="ARBA" id="ARBA00022806"/>
    </source>
</evidence>
<dbReference type="InterPro" id="IPR027417">
    <property type="entry name" value="P-loop_NTPase"/>
</dbReference>
<keyword evidence="11" id="KW-0413">Isomerase</keyword>
<dbReference type="NCBIfam" id="TIGR00643">
    <property type="entry name" value="recG"/>
    <property type="match status" value="1"/>
</dbReference>
<keyword evidence="4 15" id="KW-0227">DNA damage</keyword>
<dbReference type="PROSITE" id="PS51192">
    <property type="entry name" value="HELICASE_ATP_BIND_1"/>
    <property type="match status" value="1"/>
</dbReference>
<evidence type="ECO:0000256" key="1">
    <source>
        <dbReference type="ARBA" id="ARBA00007504"/>
    </source>
</evidence>
<dbReference type="GO" id="GO:0043138">
    <property type="term" value="F:3'-5' DNA helicase activity"/>
    <property type="evidence" value="ECO:0007669"/>
    <property type="project" value="UniProtKB-EC"/>
</dbReference>
<dbReference type="PANTHER" id="PTHR47964:SF1">
    <property type="entry name" value="ATP-DEPENDENT DNA HELICASE HOMOLOG RECG, CHLOROPLASTIC"/>
    <property type="match status" value="1"/>
</dbReference>
<feature type="domain" description="Helicase ATP-binding" evidence="16">
    <location>
        <begin position="270"/>
        <end position="433"/>
    </location>
</feature>
<dbReference type="NCBIfam" id="NF008165">
    <property type="entry name" value="PRK10917.1-3"/>
    <property type="match status" value="1"/>
</dbReference>
<dbReference type="GO" id="GO:0003677">
    <property type="term" value="F:DNA binding"/>
    <property type="evidence" value="ECO:0007669"/>
    <property type="project" value="UniProtKB-KW"/>
</dbReference>
<evidence type="ECO:0000259" key="16">
    <source>
        <dbReference type="PROSITE" id="PS51192"/>
    </source>
</evidence>
<dbReference type="CDD" id="cd04488">
    <property type="entry name" value="RecG_wedge_OBF"/>
    <property type="match status" value="1"/>
</dbReference>
<dbReference type="InterPro" id="IPR001650">
    <property type="entry name" value="Helicase_C-like"/>
</dbReference>
<evidence type="ECO:0000256" key="3">
    <source>
        <dbReference type="ARBA" id="ARBA00022741"/>
    </source>
</evidence>
<dbReference type="NCBIfam" id="NF008168">
    <property type="entry name" value="PRK10917.2-2"/>
    <property type="match status" value="1"/>
</dbReference>
<evidence type="ECO:0000256" key="2">
    <source>
        <dbReference type="ARBA" id="ARBA00017846"/>
    </source>
</evidence>
<comment type="catalytic activity">
    <reaction evidence="12 15">
        <text>Couples ATP hydrolysis with the unwinding of duplex DNA by translocating in the 3'-5' direction.</text>
        <dbReference type="EC" id="5.6.2.4"/>
    </reaction>
</comment>
<comment type="function">
    <text evidence="15">Plays a critical role in recombination and DNA repair. Helps process Holliday junction intermediates to mature products by catalyzing branch migration. Has replication fork regression activity, unwinds stalled or blocked replication forks to make a HJ that can be resolved. Has a DNA unwinding activity characteristic of a DNA helicase with 3'-5' polarity.</text>
</comment>
<evidence type="ECO:0000256" key="14">
    <source>
        <dbReference type="ARBA" id="ARBA00048988"/>
    </source>
</evidence>
<dbReference type="Pfam" id="PF17191">
    <property type="entry name" value="RecG_wedge"/>
    <property type="match status" value="1"/>
</dbReference>
<dbReference type="Proteomes" id="UP000757900">
    <property type="component" value="Unassembled WGS sequence"/>
</dbReference>
<keyword evidence="8" id="KW-0238">DNA-binding</keyword>
<evidence type="ECO:0000259" key="17">
    <source>
        <dbReference type="PROSITE" id="PS51194"/>
    </source>
</evidence>
<evidence type="ECO:0000256" key="10">
    <source>
        <dbReference type="ARBA" id="ARBA00023204"/>
    </source>
</evidence>
<sequence>MGLNWLDSIDHLKGVGPARVKLFQQVGVSTVRDLMFHFPFRFESVAVRPLSTILDQEKVTLKGKVVTPPVVAYFGGKKSRVSFKLAVNDHEIINVSFFNQPYLKQAIQLGQERAIYGKWQSNRQTLLGMKLIQVAQEGQEFAPVYHATKGLKQSAIVASIAASFNQYQEAIPEVLPQHLNDQYRLLDLPLALYAMHFPENQEQHHQATRKIIYQEFFLYQWRLQAALKQHETEPGVQIHYDNDQLKTWISRLPYELTQAQKQVVNEICRDLMAQHPMRRMVQGDVGSGKTLVAFLAILASLSGGFQSALMAPTEILAKQHAQSFNQLFASMGMEAALLTSAMTAKAKQAVLDGLANGQIQVVIGTHALIQETVQFKQLGLVIIDEQHRFGVGQRQALVDKNDKIAVNLLQMTATPIPRSLAMTLYGEMHVSTIDQLPKGRQPITTRWLKEDQLEELEDHVAQELEAGHQVYYVLPLIESSEHLEQIENVLEVADRLAERFPNFKVDVLHGQLNKEEQEAVMDRFKQNQVQILVATTMVEVGVDVPNATIMVIQSAERFGLAQLHQLRGRVGRSQLASYCYLIGSPTTEQGKERLKIMVDHQDGFLISREDLKIRGMGDLMGRSQSGLPEFHYANLIEDEKILTVARKDVQDLLKHPERLSEAEWQALNQWSQTQAIEV</sequence>
<dbReference type="PROSITE" id="PS51194">
    <property type="entry name" value="HELICASE_CTER"/>
    <property type="match status" value="1"/>
</dbReference>
<keyword evidence="3 15" id="KW-0547">Nucleotide-binding</keyword>
<dbReference type="SUPFAM" id="SSF52540">
    <property type="entry name" value="P-loop containing nucleoside triphosphate hydrolases"/>
    <property type="match status" value="2"/>
</dbReference>
<dbReference type="Gene3D" id="2.40.50.140">
    <property type="entry name" value="Nucleic acid-binding proteins"/>
    <property type="match status" value="1"/>
</dbReference>
<organism evidence="18 19">
    <name type="scientific">Abiotrophia defectiva</name>
    <name type="common">Streptococcus defectivus</name>
    <dbReference type="NCBI Taxonomy" id="46125"/>
    <lineage>
        <taxon>Bacteria</taxon>
        <taxon>Bacillati</taxon>
        <taxon>Bacillota</taxon>
        <taxon>Bacilli</taxon>
        <taxon>Lactobacillales</taxon>
        <taxon>Aerococcaceae</taxon>
        <taxon>Abiotrophia</taxon>
    </lineage>
</organism>
<comment type="catalytic activity">
    <reaction evidence="14 15">
        <text>ATP + H2O = ADP + phosphate + H(+)</text>
        <dbReference type="Rhea" id="RHEA:13065"/>
        <dbReference type="ChEBI" id="CHEBI:15377"/>
        <dbReference type="ChEBI" id="CHEBI:15378"/>
        <dbReference type="ChEBI" id="CHEBI:30616"/>
        <dbReference type="ChEBI" id="CHEBI:43474"/>
        <dbReference type="ChEBI" id="CHEBI:456216"/>
        <dbReference type="EC" id="5.6.2.4"/>
    </reaction>
</comment>
<name>A0A929MUB3_ABIDE</name>
<dbReference type="Pfam" id="PF00270">
    <property type="entry name" value="DEAD"/>
    <property type="match status" value="1"/>
</dbReference>
<accession>A0A929MUB3</accession>
<dbReference type="EC" id="5.6.2.4" evidence="13 15"/>
<evidence type="ECO:0000256" key="11">
    <source>
        <dbReference type="ARBA" id="ARBA00023235"/>
    </source>
</evidence>
<evidence type="ECO:0000256" key="4">
    <source>
        <dbReference type="ARBA" id="ARBA00022763"/>
    </source>
</evidence>
<dbReference type="InterPro" id="IPR012340">
    <property type="entry name" value="NA-bd_OB-fold"/>
</dbReference>
<dbReference type="CDD" id="cd17992">
    <property type="entry name" value="DEXHc_RecG"/>
    <property type="match status" value="1"/>
</dbReference>
<keyword evidence="9 15" id="KW-0233">DNA recombination</keyword>
<keyword evidence="10 15" id="KW-0234">DNA repair</keyword>
<dbReference type="GO" id="GO:0006310">
    <property type="term" value="P:DNA recombination"/>
    <property type="evidence" value="ECO:0007669"/>
    <property type="project" value="UniProtKB-UniRule"/>
</dbReference>
<dbReference type="SMART" id="SM00490">
    <property type="entry name" value="HELICc"/>
    <property type="match status" value="1"/>
</dbReference>
<dbReference type="InterPro" id="IPR047112">
    <property type="entry name" value="RecG/Mfd"/>
</dbReference>
<dbReference type="AlphaFoldDB" id="A0A929MUB3"/>
<dbReference type="Pfam" id="PF00271">
    <property type="entry name" value="Helicase_C"/>
    <property type="match status" value="1"/>
</dbReference>
<dbReference type="SUPFAM" id="SSF50249">
    <property type="entry name" value="Nucleic acid-binding proteins"/>
    <property type="match status" value="1"/>
</dbReference>
<evidence type="ECO:0000256" key="5">
    <source>
        <dbReference type="ARBA" id="ARBA00022801"/>
    </source>
</evidence>
<dbReference type="InterPro" id="IPR045562">
    <property type="entry name" value="RecG_dom3_C"/>
</dbReference>
<dbReference type="InterPro" id="IPR004609">
    <property type="entry name" value="ATP-dep_DNA_helicase_RecG"/>
</dbReference>
<keyword evidence="6 15" id="KW-0347">Helicase</keyword>
<dbReference type="GO" id="GO:0016787">
    <property type="term" value="F:hydrolase activity"/>
    <property type="evidence" value="ECO:0007669"/>
    <property type="project" value="UniProtKB-KW"/>
</dbReference>
<dbReference type="SMART" id="SM00487">
    <property type="entry name" value="DEXDc"/>
    <property type="match status" value="1"/>
</dbReference>
<dbReference type="InterPro" id="IPR033454">
    <property type="entry name" value="RecG_wedge"/>
</dbReference>
<evidence type="ECO:0000256" key="8">
    <source>
        <dbReference type="ARBA" id="ARBA00023125"/>
    </source>
</evidence>
<evidence type="ECO:0000256" key="9">
    <source>
        <dbReference type="ARBA" id="ARBA00023172"/>
    </source>
</evidence>
<evidence type="ECO:0000256" key="13">
    <source>
        <dbReference type="ARBA" id="ARBA00034808"/>
    </source>
</evidence>
<evidence type="ECO:0000313" key="19">
    <source>
        <dbReference type="Proteomes" id="UP000757900"/>
    </source>
</evidence>
<dbReference type="PANTHER" id="PTHR47964">
    <property type="entry name" value="ATP-DEPENDENT DNA HELICASE HOMOLOG RECG, CHLOROPLASTIC"/>
    <property type="match status" value="1"/>
</dbReference>
<reference evidence="18" key="1">
    <citation type="submission" date="2020-04" db="EMBL/GenBank/DDBJ databases">
        <title>Deep metagenomics examines the oral microbiome during advanced dental caries in children, revealing novel taxa and co-occurrences with host molecules.</title>
        <authorList>
            <person name="Baker J.L."/>
            <person name="Morton J.T."/>
            <person name="Dinis M."/>
            <person name="Alvarez R."/>
            <person name="Tran N.C."/>
            <person name="Knight R."/>
            <person name="Edlund A."/>
        </authorList>
    </citation>
    <scope>NUCLEOTIDE SEQUENCE</scope>
    <source>
        <strain evidence="18">JCVI_23_bin.16</strain>
    </source>
</reference>
<feature type="domain" description="Helicase C-terminal" evidence="17">
    <location>
        <begin position="452"/>
        <end position="617"/>
    </location>
</feature>
<dbReference type="Pfam" id="PF19833">
    <property type="entry name" value="RecG_dom3_C"/>
    <property type="match status" value="1"/>
</dbReference>
<dbReference type="InterPro" id="IPR011545">
    <property type="entry name" value="DEAD/DEAH_box_helicase_dom"/>
</dbReference>
<dbReference type="GO" id="GO:0005524">
    <property type="term" value="F:ATP binding"/>
    <property type="evidence" value="ECO:0007669"/>
    <property type="project" value="UniProtKB-KW"/>
</dbReference>
<dbReference type="GO" id="GO:0006281">
    <property type="term" value="P:DNA repair"/>
    <property type="evidence" value="ECO:0007669"/>
    <property type="project" value="UniProtKB-UniRule"/>
</dbReference>
<dbReference type="Gene3D" id="3.40.50.300">
    <property type="entry name" value="P-loop containing nucleotide triphosphate hydrolases"/>
    <property type="match status" value="2"/>
</dbReference>